<evidence type="ECO:0008006" key="5">
    <source>
        <dbReference type="Google" id="ProtNLM"/>
    </source>
</evidence>
<dbReference type="RefSeq" id="WP_281763464.1">
    <property type="nucleotide sequence ID" value="NZ_BRVO01000001.1"/>
</dbReference>
<gene>
    <name evidence="3" type="ORF">Y10_01660</name>
</gene>
<protein>
    <recommendedName>
        <fullName evidence="5">Transglutaminase-like superfamily protein</fullName>
    </recommendedName>
</protein>
<evidence type="ECO:0000259" key="2">
    <source>
        <dbReference type="Pfam" id="PF12969"/>
    </source>
</evidence>
<feature type="domain" description="DUF3857" evidence="2">
    <location>
        <begin position="117"/>
        <end position="220"/>
    </location>
</feature>
<accession>A0ABQ5MEK4</accession>
<dbReference type="Gene3D" id="3.10.620.30">
    <property type="match status" value="1"/>
</dbReference>
<dbReference type="InterPro" id="IPR024618">
    <property type="entry name" value="DUF3857"/>
</dbReference>
<sequence>MNKTLIFLSIFSLFYIQTNAQKKLKIKEEQIVEANDLKAKFPDDDLAINYYENHVTFDFDNSNNLVTVKNDVQYSILNIGTRADIPIYEFYDGKSEITKLTATRSNRKNNFFLNVNDQAYSSNGIFHNDVRVKLFSIDFPMFGSKYNIEITKEFKDIKYFTTLPFSDQYPVANRKIVIEVPSWLSIEFKEVNFGDYGIEKTVTEEGDNTIYTFIAKNLPSQYKENRMPGFSYVYPHLLVLAKSHTKKGTKEQLFESTADQYAWYKSLTEELANNHTDFKDKVAELTKDAQNDEEKIKNIFYWVQDNIRYIAFEDGIAGFKPDEAANVYNNRYGDCKGMANLTKNMLTEAGYDARLCWIGTNHIAYDYSTPNLAVDNHMICAVNLNGKFIFLDGTEDYNAFGEYANRIQNRQVLIENGDSYILERIPVTNSIQNQVTTNMELALEGETLKGKVHRVMKGESRTSLLQFYHTLENTDKEDFLKSYLSYQDNDNVKVINPTTSDFTDRDAEITMDYDVTLQNYTMAYGNEMYIGLEFANPYESMDFSERKTDYCFYYKKEIDDAVVFTIPEGYKATYLPSDLTVDTPEFSASLTYKQEGNTIFYNKKFNFKKDKITKDHFTEWNDFHKKLTTFYQEQITLTKI</sequence>
<dbReference type="SUPFAM" id="SSF54001">
    <property type="entry name" value="Cysteine proteinases"/>
    <property type="match status" value="1"/>
</dbReference>
<dbReference type="Proteomes" id="UP001143543">
    <property type="component" value="Unassembled WGS sequence"/>
</dbReference>
<dbReference type="InterPro" id="IPR002931">
    <property type="entry name" value="Transglutaminase-like"/>
</dbReference>
<dbReference type="Pfam" id="PF12969">
    <property type="entry name" value="DUF3857"/>
    <property type="match status" value="1"/>
</dbReference>
<dbReference type="EMBL" id="BRVO01000001">
    <property type="protein sequence ID" value="GLB47798.1"/>
    <property type="molecule type" value="Genomic_DNA"/>
</dbReference>
<name>A0ABQ5MEK4_9FLAO</name>
<evidence type="ECO:0000259" key="1">
    <source>
        <dbReference type="Pfam" id="PF01841"/>
    </source>
</evidence>
<evidence type="ECO:0000313" key="3">
    <source>
        <dbReference type="EMBL" id="GLB47798.1"/>
    </source>
</evidence>
<dbReference type="Gene3D" id="2.60.40.3140">
    <property type="match status" value="1"/>
</dbReference>
<reference evidence="3" key="1">
    <citation type="submission" date="2022-07" db="EMBL/GenBank/DDBJ databases">
        <title>Taxonomy of Novel Oxalotrophic and Methylotrophic Bacteria.</title>
        <authorList>
            <person name="Sahin N."/>
            <person name="Tani A."/>
        </authorList>
    </citation>
    <scope>NUCLEOTIDE SEQUENCE</scope>
    <source>
        <strain evidence="3">Y10</strain>
    </source>
</reference>
<feature type="domain" description="Transglutaminase-like" evidence="1">
    <location>
        <begin position="282"/>
        <end position="357"/>
    </location>
</feature>
<keyword evidence="4" id="KW-1185">Reference proteome</keyword>
<evidence type="ECO:0000313" key="4">
    <source>
        <dbReference type="Proteomes" id="UP001143543"/>
    </source>
</evidence>
<organism evidence="3 4">
    <name type="scientific">Neptunitalea lumnitzerae</name>
    <dbReference type="NCBI Taxonomy" id="2965509"/>
    <lineage>
        <taxon>Bacteria</taxon>
        <taxon>Pseudomonadati</taxon>
        <taxon>Bacteroidota</taxon>
        <taxon>Flavobacteriia</taxon>
        <taxon>Flavobacteriales</taxon>
        <taxon>Flavobacteriaceae</taxon>
        <taxon>Neptunitalea</taxon>
    </lineage>
</organism>
<proteinExistence type="predicted"/>
<dbReference type="Gene3D" id="2.60.120.1130">
    <property type="match status" value="1"/>
</dbReference>
<comment type="caution">
    <text evidence="3">The sequence shown here is derived from an EMBL/GenBank/DDBJ whole genome shotgun (WGS) entry which is preliminary data.</text>
</comment>
<dbReference type="Pfam" id="PF01841">
    <property type="entry name" value="Transglut_core"/>
    <property type="match status" value="1"/>
</dbReference>
<dbReference type="InterPro" id="IPR038765">
    <property type="entry name" value="Papain-like_cys_pep_sf"/>
</dbReference>